<proteinExistence type="predicted"/>
<reference evidence="2" key="1">
    <citation type="journal article" date="2014" name="Front. Microbiol.">
        <title>High frequency of phylogenetically diverse reductive dehalogenase-homologous genes in deep subseafloor sedimentary metagenomes.</title>
        <authorList>
            <person name="Kawai M."/>
            <person name="Futagami T."/>
            <person name="Toyoda A."/>
            <person name="Takaki Y."/>
            <person name="Nishi S."/>
            <person name="Hori S."/>
            <person name="Arai W."/>
            <person name="Tsubouchi T."/>
            <person name="Morono Y."/>
            <person name="Uchiyama I."/>
            <person name="Ito T."/>
            <person name="Fujiyama A."/>
            <person name="Inagaki F."/>
            <person name="Takami H."/>
        </authorList>
    </citation>
    <scope>NUCLEOTIDE SEQUENCE</scope>
    <source>
        <strain evidence="2">Expedition CK06-06</strain>
    </source>
</reference>
<sequence length="221" mass="24548">MARLFSYTVRVDDGAAPNPFGGMCSLAICKPGIRRVAEVGDWIAGLGAKNAPSGDLSGHLVYAMRVERVMTLAEYDQQAPENWPSRIPDVNSLDLARRLGDCIYDYTDAAHPRQRRGVHGPGNVDTDLGGKNVLISRDFFYFGSRAMRLPDYLLPICHQTQGHKSTSNAPYFEAFELWIRGLSLTPGQLYGWPDHIVDWSLPEGSGGCVERQRDDEFDPDC</sequence>
<dbReference type="EMBL" id="BARU01006577">
    <property type="protein sequence ID" value="GAH33906.1"/>
    <property type="molecule type" value="Genomic_DNA"/>
</dbReference>
<dbReference type="AlphaFoldDB" id="X1EKP4"/>
<feature type="domain" description="Nucleotide modification associated" evidence="1">
    <location>
        <begin position="1"/>
        <end position="183"/>
    </location>
</feature>
<gene>
    <name evidence="2" type="ORF">S03H2_12942</name>
</gene>
<organism evidence="2">
    <name type="scientific">marine sediment metagenome</name>
    <dbReference type="NCBI Taxonomy" id="412755"/>
    <lineage>
        <taxon>unclassified sequences</taxon>
        <taxon>metagenomes</taxon>
        <taxon>ecological metagenomes</taxon>
    </lineage>
</organism>
<dbReference type="Pfam" id="PF18753">
    <property type="entry name" value="Nmad2"/>
    <property type="match status" value="1"/>
</dbReference>
<name>X1EKP4_9ZZZZ</name>
<accession>X1EKP4</accession>
<dbReference type="InterPro" id="IPR041180">
    <property type="entry name" value="Nmad2"/>
</dbReference>
<protein>
    <recommendedName>
        <fullName evidence="1">Nucleotide modification associated domain-containing protein</fullName>
    </recommendedName>
</protein>
<evidence type="ECO:0000313" key="2">
    <source>
        <dbReference type="EMBL" id="GAH33906.1"/>
    </source>
</evidence>
<evidence type="ECO:0000259" key="1">
    <source>
        <dbReference type="Pfam" id="PF18753"/>
    </source>
</evidence>
<comment type="caution">
    <text evidence="2">The sequence shown here is derived from an EMBL/GenBank/DDBJ whole genome shotgun (WGS) entry which is preliminary data.</text>
</comment>